<keyword evidence="3" id="KW-1185">Reference proteome</keyword>
<name>A0AAE9GD63_9CAUD</name>
<keyword evidence="1" id="KW-1133">Transmembrane helix</keyword>
<organism evidence="2 3">
    <name type="scientific">Cronobacter phage LPCS28</name>
    <dbReference type="NCBI Taxonomy" id="2924885"/>
    <lineage>
        <taxon>Viruses</taxon>
        <taxon>Duplodnaviria</taxon>
        <taxon>Heunggongvirae</taxon>
        <taxon>Uroviricota</taxon>
        <taxon>Caudoviricetes</taxon>
        <taxon>Pantevenvirales</taxon>
        <taxon>Straboviridae</taxon>
        <taxon>Nanhuvirus</taxon>
        <taxon>Nanhuvirus LPCS28</taxon>
    </lineage>
</organism>
<accession>A0AAE9GD63</accession>
<proteinExistence type="predicted"/>
<evidence type="ECO:0000313" key="3">
    <source>
        <dbReference type="Proteomes" id="UP000832072"/>
    </source>
</evidence>
<evidence type="ECO:0000256" key="1">
    <source>
        <dbReference type="SAM" id="Phobius"/>
    </source>
</evidence>
<feature type="transmembrane region" description="Helical" evidence="1">
    <location>
        <begin position="12"/>
        <end position="33"/>
    </location>
</feature>
<feature type="transmembrane region" description="Helical" evidence="1">
    <location>
        <begin position="94"/>
        <end position="121"/>
    </location>
</feature>
<feature type="transmembrane region" description="Helical" evidence="1">
    <location>
        <begin position="39"/>
        <end position="57"/>
    </location>
</feature>
<feature type="transmembrane region" description="Helical" evidence="1">
    <location>
        <begin position="64"/>
        <end position="82"/>
    </location>
</feature>
<keyword evidence="1" id="KW-0812">Transmembrane</keyword>
<protein>
    <submittedName>
        <fullName evidence="2">Uncharacterized protein</fullName>
    </submittedName>
</protein>
<dbReference type="Proteomes" id="UP000832072">
    <property type="component" value="Segment"/>
</dbReference>
<reference evidence="2 3" key="1">
    <citation type="submission" date="2022-02" db="EMBL/GenBank/DDBJ databases">
        <authorList>
            <person name="Tian F."/>
            <person name="Li J."/>
            <person name="Li F."/>
            <person name="Tong Y."/>
        </authorList>
    </citation>
    <scope>NUCLEOTIDE SEQUENCE [LARGE SCALE GENOMIC DNA]</scope>
</reference>
<sequence length="123" mass="13919">MNWNKLTKEFQILCVFVGTVGFLISLLEAFMIISPEFGLLANVIFCIGFLILAWRDVNARKRTNIVAASGWWSLLGIAYPIAVSFKEKSWNSILWYSVVSFFIPTVLLFMICFGAELMGVLPE</sequence>
<keyword evidence="1" id="KW-0472">Membrane</keyword>
<evidence type="ECO:0000313" key="2">
    <source>
        <dbReference type="EMBL" id="UNY47114.1"/>
    </source>
</evidence>
<gene>
    <name evidence="2" type="ORF">EHEKIMEA_00232</name>
</gene>
<dbReference type="EMBL" id="OM638103">
    <property type="protein sequence ID" value="UNY47114.1"/>
    <property type="molecule type" value="Genomic_DNA"/>
</dbReference>